<feature type="region of interest" description="Disordered" evidence="2">
    <location>
        <begin position="323"/>
        <end position="344"/>
    </location>
</feature>
<feature type="domain" description="Cell envelope-related transcriptional attenuator" evidence="3">
    <location>
        <begin position="85"/>
        <end position="236"/>
    </location>
</feature>
<organism evidence="4 5">
    <name type="scientific">Aedoeadaptatus acetigenes</name>
    <dbReference type="NCBI Taxonomy" id="2981723"/>
    <lineage>
        <taxon>Bacteria</taxon>
        <taxon>Bacillati</taxon>
        <taxon>Bacillota</taxon>
        <taxon>Tissierellia</taxon>
        <taxon>Tissierellales</taxon>
        <taxon>Peptoniphilaceae</taxon>
        <taxon>Aedoeadaptatus</taxon>
    </lineage>
</organism>
<dbReference type="InterPro" id="IPR050922">
    <property type="entry name" value="LytR/CpsA/Psr_CW_biosynth"/>
</dbReference>
<protein>
    <submittedName>
        <fullName evidence="4">LCP family protein</fullName>
    </submittedName>
</protein>
<accession>A0ABV1J8B4</accession>
<dbReference type="Pfam" id="PF03816">
    <property type="entry name" value="LytR_cpsA_psr"/>
    <property type="match status" value="1"/>
</dbReference>
<dbReference type="NCBIfam" id="TIGR00350">
    <property type="entry name" value="lytR_cpsA_psr"/>
    <property type="match status" value="1"/>
</dbReference>
<evidence type="ECO:0000313" key="5">
    <source>
        <dbReference type="Proteomes" id="UP001481872"/>
    </source>
</evidence>
<evidence type="ECO:0000313" key="4">
    <source>
        <dbReference type="EMBL" id="MEQ3354439.1"/>
    </source>
</evidence>
<sequence length="344" mass="39138">MRVLKIIVAALLIAALSGALVLGYELVDRPITKRSHELSREEATKRINKLDTTNPFTGDDPLHILLFGIDKTATTDMTEEGNPTRSDVVMLVTIDPVTKRAQLLSLPRDTYVDIEGHQGKTKLGHAYAYGGEKLAEETVENFLDVKIDYYATVDYNAVERLVDAVGGIEVDIPFDYSYEDTYVVPNLHIDFKKGKQKLDGADAVRYLRIRKIYEDQDIDRIQVQQRFIMQLFDKLKRPMMILKIPELIDIALDNIETNLTYGQIAYLAKMGLDMDRENIQTDTLVGDNKRIGNIEYYIVDQASAREQVRRFAEGKIGYYEEIQEQKKANQENSDADDTGESTNE</sequence>
<comment type="similarity">
    <text evidence="1">Belongs to the LytR/CpsA/Psr (LCP) family.</text>
</comment>
<dbReference type="EMBL" id="JBBNPS010000054">
    <property type="protein sequence ID" value="MEQ3354439.1"/>
    <property type="molecule type" value="Genomic_DNA"/>
</dbReference>
<evidence type="ECO:0000259" key="3">
    <source>
        <dbReference type="Pfam" id="PF03816"/>
    </source>
</evidence>
<evidence type="ECO:0000256" key="1">
    <source>
        <dbReference type="ARBA" id="ARBA00006068"/>
    </source>
</evidence>
<dbReference type="RefSeq" id="WP_349054705.1">
    <property type="nucleotide sequence ID" value="NZ_JBBNPS010000054.1"/>
</dbReference>
<proteinExistence type="inferred from homology"/>
<dbReference type="Gene3D" id="3.40.630.190">
    <property type="entry name" value="LCP protein"/>
    <property type="match status" value="1"/>
</dbReference>
<name>A0ABV1J8B4_9FIRM</name>
<feature type="compositionally biased region" description="Acidic residues" evidence="2">
    <location>
        <begin position="333"/>
        <end position="344"/>
    </location>
</feature>
<dbReference type="InterPro" id="IPR004474">
    <property type="entry name" value="LytR_CpsA_psr"/>
</dbReference>
<keyword evidence="5" id="KW-1185">Reference proteome</keyword>
<reference evidence="4 5" key="1">
    <citation type="submission" date="2024-04" db="EMBL/GenBank/DDBJ databases">
        <title>Human intestinal bacterial collection.</title>
        <authorList>
            <person name="Pauvert C."/>
            <person name="Hitch T.C.A."/>
            <person name="Clavel T."/>
        </authorList>
    </citation>
    <scope>NUCLEOTIDE SEQUENCE [LARGE SCALE GENOMIC DNA]</scope>
    <source>
        <strain evidence="4 5">CLA-SR-H026</strain>
    </source>
</reference>
<gene>
    <name evidence="4" type="ORF">AAA081_09070</name>
</gene>
<comment type="caution">
    <text evidence="4">The sequence shown here is derived from an EMBL/GenBank/DDBJ whole genome shotgun (WGS) entry which is preliminary data.</text>
</comment>
<evidence type="ECO:0000256" key="2">
    <source>
        <dbReference type="SAM" id="MobiDB-lite"/>
    </source>
</evidence>
<dbReference type="PANTHER" id="PTHR33392:SF6">
    <property type="entry name" value="POLYISOPRENYL-TEICHOIC ACID--PEPTIDOGLYCAN TEICHOIC ACID TRANSFERASE TAGU"/>
    <property type="match status" value="1"/>
</dbReference>
<dbReference type="PANTHER" id="PTHR33392">
    <property type="entry name" value="POLYISOPRENYL-TEICHOIC ACID--PEPTIDOGLYCAN TEICHOIC ACID TRANSFERASE TAGU"/>
    <property type="match status" value="1"/>
</dbReference>
<dbReference type="Proteomes" id="UP001481872">
    <property type="component" value="Unassembled WGS sequence"/>
</dbReference>